<dbReference type="KEGG" id="rga:RGR602_PB00319"/>
<dbReference type="HOGENOM" id="CLU_2651944_0_0_5"/>
<dbReference type="EMBL" id="CP006879">
    <property type="protein sequence ID" value="AJD43853.1"/>
    <property type="molecule type" value="Genomic_DNA"/>
</dbReference>
<organism evidence="1 2">
    <name type="scientific">Rhizobium gallicum bv. gallicum R602sp</name>
    <dbReference type="NCBI Taxonomy" id="1041138"/>
    <lineage>
        <taxon>Bacteria</taxon>
        <taxon>Pseudomonadati</taxon>
        <taxon>Pseudomonadota</taxon>
        <taxon>Alphaproteobacteria</taxon>
        <taxon>Hyphomicrobiales</taxon>
        <taxon>Rhizobiaceae</taxon>
        <taxon>Rhizobium/Agrobacterium group</taxon>
        <taxon>Rhizobium</taxon>
    </lineage>
</organism>
<keyword evidence="1" id="KW-0614">Plasmid</keyword>
<proteinExistence type="predicted"/>
<keyword evidence="2" id="KW-1185">Reference proteome</keyword>
<gene>
    <name evidence="1" type="ORF">RGR602_PB00319</name>
</gene>
<geneLocation type="plasmid" evidence="1 2">
    <name>pRgalR602b</name>
</geneLocation>
<name>A0A0B4XB70_9HYPH</name>
<accession>A0A0B4XB70</accession>
<protein>
    <submittedName>
        <fullName evidence="1">Uncharacterized protein</fullName>
    </submittedName>
</protein>
<evidence type="ECO:0000313" key="1">
    <source>
        <dbReference type="EMBL" id="AJD43853.1"/>
    </source>
</evidence>
<dbReference type="AlphaFoldDB" id="A0A0B4XB70"/>
<sequence length="76" mass="8268">MPLHAKGEPSARSFLAGRLRWTCASQPEDGHGMGIISRFGGYLDQMLVHGMSIAPWHAALPNFGQIAPKIRADLAR</sequence>
<dbReference type="Proteomes" id="UP000031368">
    <property type="component" value="Plasmid pRgalR602b"/>
</dbReference>
<reference evidence="1 2" key="1">
    <citation type="submission" date="2013-11" db="EMBL/GenBank/DDBJ databases">
        <title>Complete genome sequence of Rhizobium gallicum bv. gallicum R602.</title>
        <authorList>
            <person name="Bustos P."/>
            <person name="Santamaria R.I."/>
            <person name="Lozano L."/>
            <person name="Acosta J.L."/>
            <person name="Ormeno-Orrillo E."/>
            <person name="Rogel M.A."/>
            <person name="Romero D."/>
            <person name="Cevallos M.A."/>
            <person name="Martinez-Romero E."/>
            <person name="Gonzalez V."/>
        </authorList>
    </citation>
    <scope>NUCLEOTIDE SEQUENCE [LARGE SCALE GENOMIC DNA]</scope>
    <source>
        <strain evidence="1 2">R602</strain>
        <plasmid evidence="1 2">pRgalR602b</plasmid>
    </source>
</reference>
<evidence type="ECO:0000313" key="2">
    <source>
        <dbReference type="Proteomes" id="UP000031368"/>
    </source>
</evidence>